<dbReference type="RefSeq" id="WP_369788573.1">
    <property type="nucleotide sequence ID" value="NZ_CP165628.1"/>
</dbReference>
<evidence type="ECO:0000313" key="2">
    <source>
        <dbReference type="EMBL" id="XDU71246.1"/>
    </source>
</evidence>
<sequence length="136" mass="14249">MFKSFFYWLKSLYYTPANANENTTEEEITMSELAPNVSNATVADATPAADATAADTASVTPVTDVASANAALAAASTDTSSSDTESASSLAQADASSPLDDFKAKAQAFVEFVEKGIEVLGQEAEAELVALKEKYF</sequence>
<reference evidence="2" key="1">
    <citation type="submission" date="2024-07" db="EMBL/GenBank/DDBJ databases">
        <authorList>
            <person name="Biller S.J."/>
        </authorList>
    </citation>
    <scope>NUCLEOTIDE SEQUENCE</scope>
    <source>
        <strain evidence="2">WC2420</strain>
    </source>
</reference>
<evidence type="ECO:0008006" key="3">
    <source>
        <dbReference type="Google" id="ProtNLM"/>
    </source>
</evidence>
<dbReference type="EMBL" id="CP165628">
    <property type="protein sequence ID" value="XDU71246.1"/>
    <property type="molecule type" value="Genomic_DNA"/>
</dbReference>
<organism evidence="2">
    <name type="scientific">Rouxiella sp. WC2420</name>
    <dbReference type="NCBI Taxonomy" id="3234145"/>
    <lineage>
        <taxon>Bacteria</taxon>
        <taxon>Pseudomonadati</taxon>
        <taxon>Pseudomonadota</taxon>
        <taxon>Gammaproteobacteria</taxon>
        <taxon>Enterobacterales</taxon>
        <taxon>Yersiniaceae</taxon>
        <taxon>Rouxiella</taxon>
    </lineage>
</organism>
<gene>
    <name evidence="2" type="ORF">AB3G37_17010</name>
</gene>
<feature type="region of interest" description="Disordered" evidence="1">
    <location>
        <begin position="73"/>
        <end position="98"/>
    </location>
</feature>
<evidence type="ECO:0000256" key="1">
    <source>
        <dbReference type="SAM" id="MobiDB-lite"/>
    </source>
</evidence>
<dbReference type="AlphaFoldDB" id="A0AB39VNI0"/>
<feature type="compositionally biased region" description="Low complexity" evidence="1">
    <location>
        <begin position="73"/>
        <end position="97"/>
    </location>
</feature>
<name>A0AB39VNI0_9GAMM</name>
<proteinExistence type="predicted"/>
<protein>
    <recommendedName>
        <fullName evidence="3">Ig-like domain-containing protein</fullName>
    </recommendedName>
</protein>
<accession>A0AB39VNI0</accession>